<reference evidence="2 3" key="1">
    <citation type="submission" date="2019-03" db="EMBL/GenBank/DDBJ databases">
        <title>Genomic Encyclopedia of Type Strains, Phase IV (KMG-IV): sequencing the most valuable type-strain genomes for metagenomic binning, comparative biology and taxonomic classification.</title>
        <authorList>
            <person name="Goeker M."/>
        </authorList>
    </citation>
    <scope>NUCLEOTIDE SEQUENCE [LARGE SCALE GENOMIC DNA]</scope>
    <source>
        <strain evidence="2 3">DSM 25059</strain>
    </source>
</reference>
<feature type="region of interest" description="Disordered" evidence="1">
    <location>
        <begin position="179"/>
        <end position="199"/>
    </location>
</feature>
<accession>A0A4R6FVQ8</accession>
<dbReference type="InterPro" id="IPR008551">
    <property type="entry name" value="TANGO2"/>
</dbReference>
<dbReference type="EMBL" id="SNWD01000002">
    <property type="protein sequence ID" value="TDN85380.1"/>
    <property type="molecule type" value="Genomic_DNA"/>
</dbReference>
<proteinExistence type="predicted"/>
<keyword evidence="3" id="KW-1185">Reference proteome</keyword>
<dbReference type="PANTHER" id="PTHR17985:SF8">
    <property type="entry name" value="TRANSPORT AND GOLGI ORGANIZATION PROTEIN 2 HOMOLOG"/>
    <property type="match status" value="1"/>
</dbReference>
<gene>
    <name evidence="2" type="ORF">EV664_10286</name>
</gene>
<dbReference type="RefSeq" id="WP_133494333.1">
    <property type="nucleotide sequence ID" value="NZ_BMLU01000002.1"/>
</dbReference>
<organism evidence="2 3">
    <name type="scientific">Stakelama pacifica</name>
    <dbReference type="NCBI Taxonomy" id="517720"/>
    <lineage>
        <taxon>Bacteria</taxon>
        <taxon>Pseudomonadati</taxon>
        <taxon>Pseudomonadota</taxon>
        <taxon>Alphaproteobacteria</taxon>
        <taxon>Sphingomonadales</taxon>
        <taxon>Sphingomonadaceae</taxon>
        <taxon>Stakelama</taxon>
    </lineage>
</organism>
<evidence type="ECO:0000313" key="3">
    <source>
        <dbReference type="Proteomes" id="UP000295493"/>
    </source>
</evidence>
<evidence type="ECO:0000256" key="1">
    <source>
        <dbReference type="SAM" id="MobiDB-lite"/>
    </source>
</evidence>
<sequence>MCVLALAWRASPQWRLVVAGNRDEFHDRAALPLARWEDALRVIGGRDVLGGGTWLGVAEGGRFAVVTNVRAGPPDRHKLSRGALVSDMLRRGSAAIVSALPEAYNPFNLIAIDGDQVNFMTNRPEGLVRPLGPGMHGLSNGVMDKPWPKTKKLERAVAEWIERGTGERETLFAALADEEPPRGMTGYGGDRDEPEGSPIFIRNPRYGTRCSTVVTVDAEGHGVIAERRFDAKGNAVGDSEVEFLWPEVAP</sequence>
<protein>
    <submittedName>
        <fullName evidence="2">Uncharacterized protein with NRDE domain</fullName>
    </submittedName>
</protein>
<comment type="caution">
    <text evidence="2">The sequence shown here is derived from an EMBL/GenBank/DDBJ whole genome shotgun (WGS) entry which is preliminary data.</text>
</comment>
<evidence type="ECO:0000313" key="2">
    <source>
        <dbReference type="EMBL" id="TDN85380.1"/>
    </source>
</evidence>
<dbReference type="Proteomes" id="UP000295493">
    <property type="component" value="Unassembled WGS sequence"/>
</dbReference>
<dbReference type="OrthoDB" id="4380123at2"/>
<dbReference type="AlphaFoldDB" id="A0A4R6FVQ8"/>
<dbReference type="Pfam" id="PF05742">
    <property type="entry name" value="TANGO2"/>
    <property type="match status" value="1"/>
</dbReference>
<dbReference type="PANTHER" id="PTHR17985">
    <property type="entry name" value="SER/THR-RICH PROTEIN T10 IN DGCR REGION"/>
    <property type="match status" value="1"/>
</dbReference>
<name>A0A4R6FVQ8_9SPHN</name>